<proteinExistence type="inferred from homology"/>
<dbReference type="Pfam" id="PF00106">
    <property type="entry name" value="adh_short"/>
    <property type="match status" value="1"/>
</dbReference>
<evidence type="ECO:0000256" key="2">
    <source>
        <dbReference type="ARBA" id="ARBA00022857"/>
    </source>
</evidence>
<evidence type="ECO:0000256" key="1">
    <source>
        <dbReference type="ARBA" id="ARBA00006484"/>
    </source>
</evidence>
<dbReference type="AlphaFoldDB" id="A0AA38X3F3"/>
<keyword evidence="2" id="KW-0521">NADP</keyword>
<dbReference type="Gene3D" id="3.40.50.720">
    <property type="entry name" value="NAD(P)-binding Rossmann-like Domain"/>
    <property type="match status" value="1"/>
</dbReference>
<dbReference type="InterPro" id="IPR002347">
    <property type="entry name" value="SDR_fam"/>
</dbReference>
<dbReference type="GO" id="GO:0016491">
    <property type="term" value="F:oxidoreductase activity"/>
    <property type="evidence" value="ECO:0007669"/>
    <property type="project" value="UniProtKB-KW"/>
</dbReference>
<keyword evidence="3" id="KW-0560">Oxidoreductase</keyword>
<keyword evidence="5" id="KW-1185">Reference proteome</keyword>
<sequence length="317" mass="34036">MTFHPDSLPDLTGKVYIVTGGSSGIGYHTGARIAQHGAHVYMCARSSSRGKSAVDRIKSSYSQAHVTLLEMDHTSLSSVVAAAKLFLSKETVLHGLVNNAGIMATPFEMTKDGYEAQWQTNYLAHWVFTSHLLPLMLSTSKSLPAGNVRIVNLSSSGHYSAPKGGVNFPDTSLKDASPMSRYGQSKLANILHTKTLNNQYGPNSPSVKAGKGEIWSAAVHPGLVDTNIGAQANMPLLLKIVIAPYKAMGGLLDADMGSWTSVFCAASPDMQEEHSGAYFQRIADHKGWQSAMAKDLELAARLEEWTAAEMKKGGWVG</sequence>
<dbReference type="PANTHER" id="PTHR24320:SF282">
    <property type="entry name" value="WW DOMAIN-CONTAINING OXIDOREDUCTASE"/>
    <property type="match status" value="1"/>
</dbReference>
<dbReference type="SUPFAM" id="SSF51735">
    <property type="entry name" value="NAD(P)-binding Rossmann-fold domains"/>
    <property type="match status" value="1"/>
</dbReference>
<accession>A0AA38X3F3</accession>
<protein>
    <recommendedName>
        <fullName evidence="6">NAD(P)-binding protein</fullName>
    </recommendedName>
</protein>
<reference evidence="4" key="1">
    <citation type="submission" date="2022-10" db="EMBL/GenBank/DDBJ databases">
        <title>Culturing micro-colonial fungi from biological soil crusts in the Mojave desert and describing Neophaeococcomyces mojavensis, and introducing the new genera and species Taxawa tesnikishii.</title>
        <authorList>
            <person name="Kurbessoian T."/>
            <person name="Stajich J.E."/>
        </authorList>
    </citation>
    <scope>NUCLEOTIDE SEQUENCE</scope>
    <source>
        <strain evidence="4">TK_41</strain>
    </source>
</reference>
<gene>
    <name evidence="4" type="ORF">H2200_009080</name>
</gene>
<organism evidence="4 5">
    <name type="scientific">Cladophialophora chaetospira</name>
    <dbReference type="NCBI Taxonomy" id="386627"/>
    <lineage>
        <taxon>Eukaryota</taxon>
        <taxon>Fungi</taxon>
        <taxon>Dikarya</taxon>
        <taxon>Ascomycota</taxon>
        <taxon>Pezizomycotina</taxon>
        <taxon>Eurotiomycetes</taxon>
        <taxon>Chaetothyriomycetidae</taxon>
        <taxon>Chaetothyriales</taxon>
        <taxon>Herpotrichiellaceae</taxon>
        <taxon>Cladophialophora</taxon>
    </lineage>
</organism>
<evidence type="ECO:0000313" key="5">
    <source>
        <dbReference type="Proteomes" id="UP001172673"/>
    </source>
</evidence>
<dbReference type="PANTHER" id="PTHR24320">
    <property type="entry name" value="RETINOL DEHYDROGENASE"/>
    <property type="match status" value="1"/>
</dbReference>
<dbReference type="PRINTS" id="PR00081">
    <property type="entry name" value="GDHRDH"/>
</dbReference>
<comment type="caution">
    <text evidence="4">The sequence shown here is derived from an EMBL/GenBank/DDBJ whole genome shotgun (WGS) entry which is preliminary data.</text>
</comment>
<comment type="similarity">
    <text evidence="1">Belongs to the short-chain dehydrogenases/reductases (SDR) family.</text>
</comment>
<dbReference type="EMBL" id="JAPDRK010000014">
    <property type="protein sequence ID" value="KAJ9606119.1"/>
    <property type="molecule type" value="Genomic_DNA"/>
</dbReference>
<evidence type="ECO:0000256" key="3">
    <source>
        <dbReference type="ARBA" id="ARBA00023002"/>
    </source>
</evidence>
<evidence type="ECO:0008006" key="6">
    <source>
        <dbReference type="Google" id="ProtNLM"/>
    </source>
</evidence>
<dbReference type="Proteomes" id="UP001172673">
    <property type="component" value="Unassembled WGS sequence"/>
</dbReference>
<name>A0AA38X3F3_9EURO</name>
<dbReference type="InterPro" id="IPR036291">
    <property type="entry name" value="NAD(P)-bd_dom_sf"/>
</dbReference>
<evidence type="ECO:0000313" key="4">
    <source>
        <dbReference type="EMBL" id="KAJ9606119.1"/>
    </source>
</evidence>